<dbReference type="Pfam" id="PF02621">
    <property type="entry name" value="VitK2_biosynth"/>
    <property type="match status" value="1"/>
</dbReference>
<organism evidence="5 6">
    <name type="scientific">Candidatus Methylacidiphilum fumarolicum</name>
    <dbReference type="NCBI Taxonomy" id="591154"/>
    <lineage>
        <taxon>Bacteria</taxon>
        <taxon>Pseudomonadati</taxon>
        <taxon>Verrucomicrobiota</taxon>
        <taxon>Methylacidiphilae</taxon>
        <taxon>Methylacidiphilales</taxon>
        <taxon>Methylacidiphilaceae</taxon>
        <taxon>Methylacidiphilum (ex Ratnadevi et al. 2023)</taxon>
    </lineage>
</organism>
<comment type="function">
    <text evidence="4">Catalyzes the dehydration of chorismate into 3-[(1-carboxyvinyl)oxy]benzoate, a step in the biosynthesis of menaquinone (MK, vitamin K2).</text>
</comment>
<dbReference type="InterPro" id="IPR030868">
    <property type="entry name" value="MqnA"/>
</dbReference>
<dbReference type="PANTHER" id="PTHR37690:SF1">
    <property type="entry name" value="CHORISMATE DEHYDRATASE"/>
    <property type="match status" value="1"/>
</dbReference>
<dbReference type="RefSeq" id="WP_009060335.1">
    <property type="nucleotide sequence ID" value="NZ_JAHXRZ010000003.1"/>
</dbReference>
<keyword evidence="3 4" id="KW-0456">Lyase</keyword>
<dbReference type="HAMAP" id="MF_00995">
    <property type="entry name" value="MqnA"/>
    <property type="match status" value="1"/>
</dbReference>
<gene>
    <name evidence="4 5" type="primary">mqnA</name>
    <name evidence="5" type="ORF">MFUM_0406</name>
</gene>
<dbReference type="SUPFAM" id="SSF53850">
    <property type="entry name" value="Periplasmic binding protein-like II"/>
    <property type="match status" value="1"/>
</dbReference>
<dbReference type="GO" id="GO:0016829">
    <property type="term" value="F:lyase activity"/>
    <property type="evidence" value="ECO:0007669"/>
    <property type="project" value="UniProtKB-KW"/>
</dbReference>
<keyword evidence="6" id="KW-1185">Reference proteome</keyword>
<protein>
    <recommendedName>
        <fullName evidence="4">Chorismate dehydratase</fullName>
        <ecNumber evidence="4">4.2.1.151</ecNumber>
    </recommendedName>
    <alternativeName>
        <fullName evidence="4">Menaquinone biosynthetic enzyme MqnA</fullName>
    </alternativeName>
</protein>
<accession>A0ABM9IB53</accession>
<keyword evidence="2 4" id="KW-0474">Menaquinone biosynthesis</keyword>
<evidence type="ECO:0000256" key="4">
    <source>
        <dbReference type="HAMAP-Rule" id="MF_00995"/>
    </source>
</evidence>
<evidence type="ECO:0000256" key="2">
    <source>
        <dbReference type="ARBA" id="ARBA00022428"/>
    </source>
</evidence>
<dbReference type="PANTHER" id="PTHR37690">
    <property type="entry name" value="CHORISMATE DEHYDRATASE"/>
    <property type="match status" value="1"/>
</dbReference>
<dbReference type="Proteomes" id="UP001161497">
    <property type="component" value="Chromosome"/>
</dbReference>
<sequence>MSKMFYPTIGSVPYLNAKPLIYGLNNHIVFAAPAQLSLLLKEGKVDVALCPLGASLIEGWSYFVDGIGIVADGDVYSVILVNDKPLDALRTVRADFESRSSVLLLRVIFECFFGKPLRFVSAEEEADGFLLIGDKALQYRKEHPDRTVIDLGGLWKKLTGLPFVFALWTIRSGYEEKEKIKELLTQAKERGLASIEKIAQSPQEITYLTHFIHYEVKGKEKMGIEEFSKKLVQLKLINQVNPFHWV</sequence>
<proteinExistence type="inferred from homology"/>
<evidence type="ECO:0000256" key="3">
    <source>
        <dbReference type="ARBA" id="ARBA00023239"/>
    </source>
</evidence>
<reference evidence="5" key="1">
    <citation type="submission" date="2023-03" db="EMBL/GenBank/DDBJ databases">
        <authorList>
            <person name="Cremers G."/>
            <person name="Picone N."/>
        </authorList>
    </citation>
    <scope>NUCLEOTIDE SEQUENCE</scope>
    <source>
        <strain evidence="5">Sample_alias</strain>
    </source>
</reference>
<dbReference type="Gene3D" id="3.40.190.10">
    <property type="entry name" value="Periplasmic binding protein-like II"/>
    <property type="match status" value="2"/>
</dbReference>
<evidence type="ECO:0000256" key="1">
    <source>
        <dbReference type="ARBA" id="ARBA00004863"/>
    </source>
</evidence>
<comment type="similarity">
    <text evidence="4">Belongs to the MqnA/MqnD family. MqnA subfamily.</text>
</comment>
<dbReference type="EMBL" id="OX458932">
    <property type="protein sequence ID" value="CAI9084798.1"/>
    <property type="molecule type" value="Genomic_DNA"/>
</dbReference>
<dbReference type="InterPro" id="IPR003773">
    <property type="entry name" value="Menaquinone_biosynth"/>
</dbReference>
<comment type="pathway">
    <text evidence="1 4">Quinol/quinone metabolism; menaquinone biosynthesis.</text>
</comment>
<dbReference type="EC" id="4.2.1.151" evidence="4"/>
<evidence type="ECO:0000313" key="5">
    <source>
        <dbReference type="EMBL" id="CAI9084798.1"/>
    </source>
</evidence>
<evidence type="ECO:0000313" key="6">
    <source>
        <dbReference type="Proteomes" id="UP001161497"/>
    </source>
</evidence>
<dbReference type="CDD" id="cd13634">
    <property type="entry name" value="PBP2_Sco4506"/>
    <property type="match status" value="1"/>
</dbReference>
<name>A0ABM9IB53_9BACT</name>
<comment type="catalytic activity">
    <reaction evidence="4">
        <text>chorismate = 3-[(1-carboxyvinyl)-oxy]benzoate + H2O</text>
        <dbReference type="Rhea" id="RHEA:40051"/>
        <dbReference type="ChEBI" id="CHEBI:15377"/>
        <dbReference type="ChEBI" id="CHEBI:29748"/>
        <dbReference type="ChEBI" id="CHEBI:76981"/>
        <dbReference type="EC" id="4.2.1.151"/>
    </reaction>
</comment>